<dbReference type="EMBL" id="BNCI01000001">
    <property type="protein sequence ID" value="GHF17832.1"/>
    <property type="molecule type" value="Genomic_DNA"/>
</dbReference>
<evidence type="ECO:0000313" key="4">
    <source>
        <dbReference type="Proteomes" id="UP000630923"/>
    </source>
</evidence>
<organism evidence="3 4">
    <name type="scientific">Kordiimonas sediminis</name>
    <dbReference type="NCBI Taxonomy" id="1735581"/>
    <lineage>
        <taxon>Bacteria</taxon>
        <taxon>Pseudomonadati</taxon>
        <taxon>Pseudomonadota</taxon>
        <taxon>Alphaproteobacteria</taxon>
        <taxon>Kordiimonadales</taxon>
        <taxon>Kordiimonadaceae</taxon>
        <taxon>Kordiimonas</taxon>
    </lineage>
</organism>
<sequence length="398" mass="44073">MLGFAKYNRFGVALRMGVSAGMLILSSQVVADQATEYPAAFSKAVDKIFAPFDRTDAPGCAVGVMKDGEFLHKGAYGMASLELGVPLTPDSVFRIASVSKQFTAAAVLLLADDGVIDLDEDIRRYLPDLPDYAHTVTVRSMLGHTSGMSRYDHISGSYEGEKQPSAVDLRSPLGRPFRLGNEDYLTNDEFYDVVKKLGLIHEPDTRFEYNNVAYFLLSKLVEKVSGKTLRTFADERIFGPLGMSETFYSDDAVEIIKNRAQGYKPKEGGGYINDMTNLFVVGDGGVHTSINDFIKWDRNFIDPKLGKDPAAFKALMNTPTSQHKARGALYAYGQFRIETDSNVRYEHSGGWLGFTSYYRRIEDEGFSLVTLCNNAQQEGLYEAIDAVVDLYFSDKPAG</sequence>
<reference evidence="3" key="1">
    <citation type="journal article" date="2014" name="Int. J. Syst. Evol. Microbiol.">
        <title>Complete genome sequence of Corynebacterium casei LMG S-19264T (=DSM 44701T), isolated from a smear-ripened cheese.</title>
        <authorList>
            <consortium name="US DOE Joint Genome Institute (JGI-PGF)"/>
            <person name="Walter F."/>
            <person name="Albersmeier A."/>
            <person name="Kalinowski J."/>
            <person name="Ruckert C."/>
        </authorList>
    </citation>
    <scope>NUCLEOTIDE SEQUENCE</scope>
    <source>
        <strain evidence="3">KCTC 42590</strain>
    </source>
</reference>
<gene>
    <name evidence="3" type="ORF">GCM10017044_10350</name>
</gene>
<dbReference type="InterPro" id="IPR012338">
    <property type="entry name" value="Beta-lactam/transpept-like"/>
</dbReference>
<dbReference type="Pfam" id="PF00144">
    <property type="entry name" value="Beta-lactamase"/>
    <property type="match status" value="1"/>
</dbReference>
<evidence type="ECO:0000259" key="2">
    <source>
        <dbReference type="Pfam" id="PF00144"/>
    </source>
</evidence>
<dbReference type="Proteomes" id="UP000630923">
    <property type="component" value="Unassembled WGS sequence"/>
</dbReference>
<comment type="caution">
    <text evidence="3">The sequence shown here is derived from an EMBL/GenBank/DDBJ whole genome shotgun (WGS) entry which is preliminary data.</text>
</comment>
<dbReference type="PANTHER" id="PTHR46825:SF9">
    <property type="entry name" value="BETA-LACTAMASE-RELATED DOMAIN-CONTAINING PROTEIN"/>
    <property type="match status" value="1"/>
</dbReference>
<name>A0A919AR24_9PROT</name>
<reference evidence="3" key="2">
    <citation type="submission" date="2020-09" db="EMBL/GenBank/DDBJ databases">
        <authorList>
            <person name="Sun Q."/>
            <person name="Kim S."/>
        </authorList>
    </citation>
    <scope>NUCLEOTIDE SEQUENCE</scope>
    <source>
        <strain evidence="3">KCTC 42590</strain>
    </source>
</reference>
<feature type="domain" description="Beta-lactamase-related" evidence="2">
    <location>
        <begin position="46"/>
        <end position="377"/>
    </location>
</feature>
<accession>A0A919AR24</accession>
<evidence type="ECO:0000313" key="3">
    <source>
        <dbReference type="EMBL" id="GHF17832.1"/>
    </source>
</evidence>
<dbReference type="Gene3D" id="3.40.710.10">
    <property type="entry name" value="DD-peptidase/beta-lactamase superfamily"/>
    <property type="match status" value="1"/>
</dbReference>
<proteinExistence type="predicted"/>
<dbReference type="PROSITE" id="PS00146">
    <property type="entry name" value="BETA_LACTAMASE_A"/>
    <property type="match status" value="1"/>
</dbReference>
<evidence type="ECO:0000256" key="1">
    <source>
        <dbReference type="SAM" id="SignalP"/>
    </source>
</evidence>
<dbReference type="InterPro" id="IPR023650">
    <property type="entry name" value="Beta-lactam_class-A_AS"/>
</dbReference>
<keyword evidence="1" id="KW-0732">Signal</keyword>
<dbReference type="SUPFAM" id="SSF56601">
    <property type="entry name" value="beta-lactamase/transpeptidase-like"/>
    <property type="match status" value="1"/>
</dbReference>
<dbReference type="PANTHER" id="PTHR46825">
    <property type="entry name" value="D-ALANYL-D-ALANINE-CARBOXYPEPTIDASE/ENDOPEPTIDASE AMPH"/>
    <property type="match status" value="1"/>
</dbReference>
<dbReference type="AlphaFoldDB" id="A0A919AR24"/>
<feature type="signal peptide" evidence="1">
    <location>
        <begin position="1"/>
        <end position="31"/>
    </location>
</feature>
<dbReference type="InterPro" id="IPR050491">
    <property type="entry name" value="AmpC-like"/>
</dbReference>
<protein>
    <submittedName>
        <fullName evidence="3">Alkaline D-peptidase</fullName>
    </submittedName>
</protein>
<dbReference type="RefSeq" id="WP_191250497.1">
    <property type="nucleotide sequence ID" value="NZ_BNCI01000001.1"/>
</dbReference>
<dbReference type="InterPro" id="IPR001466">
    <property type="entry name" value="Beta-lactam-related"/>
</dbReference>
<keyword evidence="4" id="KW-1185">Reference proteome</keyword>
<feature type="chain" id="PRO_5037157361" evidence="1">
    <location>
        <begin position="32"/>
        <end position="398"/>
    </location>
</feature>